<dbReference type="STRING" id="1796497.GCE9029_02975"/>
<dbReference type="GO" id="GO:0008893">
    <property type="term" value="F:guanosine-3',5'-bis(diphosphate) 3'-diphosphatase activity"/>
    <property type="evidence" value="ECO:0007669"/>
    <property type="project" value="TreeGrafter"/>
</dbReference>
<dbReference type="PANTHER" id="PTHR46246:SF1">
    <property type="entry name" value="GUANOSINE-3',5'-BIS(DIPHOSPHATE) 3'-PYROPHOSPHOHYDROLASE MESH1"/>
    <property type="match status" value="1"/>
</dbReference>
<dbReference type="Gene3D" id="1.10.3210.10">
    <property type="entry name" value="Hypothetical protein af1432"/>
    <property type="match status" value="1"/>
</dbReference>
<dbReference type="InterPro" id="IPR052194">
    <property type="entry name" value="MESH1"/>
</dbReference>
<dbReference type="EMBL" id="FIZX01000002">
    <property type="protein sequence ID" value="CZF82011.1"/>
    <property type="molecule type" value="Genomic_DNA"/>
</dbReference>
<organism evidence="1 2">
    <name type="scientific">Grimontia celer</name>
    <dbReference type="NCBI Taxonomy" id="1796497"/>
    <lineage>
        <taxon>Bacteria</taxon>
        <taxon>Pseudomonadati</taxon>
        <taxon>Pseudomonadota</taxon>
        <taxon>Gammaproteobacteria</taxon>
        <taxon>Vibrionales</taxon>
        <taxon>Vibrionaceae</taxon>
        <taxon>Grimontia</taxon>
    </lineage>
</organism>
<gene>
    <name evidence="1" type="primary">relA_1</name>
    <name evidence="1" type="ORF">GCE9029_02975</name>
</gene>
<protein>
    <submittedName>
        <fullName evidence="1">Bifunctional (P)ppGpp synthase/hydrolase relA</fullName>
    </submittedName>
</protein>
<dbReference type="PANTHER" id="PTHR46246">
    <property type="entry name" value="GUANOSINE-3',5'-BIS(DIPHOSPHATE) 3'-PYROPHOSPHOHYDROLASE MESH1"/>
    <property type="match status" value="1"/>
</dbReference>
<keyword evidence="1" id="KW-0378">Hydrolase</keyword>
<keyword evidence="2" id="KW-1185">Reference proteome</keyword>
<evidence type="ECO:0000313" key="2">
    <source>
        <dbReference type="Proteomes" id="UP000071641"/>
    </source>
</evidence>
<sequence length="174" mass="20170">MNDRLILAKTFARARHEGQRYGEFPYYVHLDDVEKLAQPFGINAMIVAQLHDVLEDTTTSVDELVHDFGDKIALSVSYLTDPVGGNRSEKKRQLNQRFLQLDESDEAARLALIVKACDRLSNVKACRLFHPEKFAMYQGEHPEFRKAAYRYGLCEMIWWELDMLIEVGDKIARY</sequence>
<reference evidence="2" key="1">
    <citation type="submission" date="2016-02" db="EMBL/GenBank/DDBJ databases">
        <authorList>
            <person name="Rodrigo-Torres Lidia"/>
            <person name="Arahal R.David."/>
        </authorList>
    </citation>
    <scope>NUCLEOTIDE SEQUENCE [LARGE SCALE GENOMIC DNA]</scope>
    <source>
        <strain evidence="2">CECT 9029</strain>
    </source>
</reference>
<dbReference type="RefSeq" id="WP_062664239.1">
    <property type="nucleotide sequence ID" value="NZ_FIZX01000002.1"/>
</dbReference>
<name>A0A128F6U2_9GAMM</name>
<dbReference type="AlphaFoldDB" id="A0A128F6U2"/>
<evidence type="ECO:0000313" key="1">
    <source>
        <dbReference type="EMBL" id="CZF82011.1"/>
    </source>
</evidence>
<dbReference type="SUPFAM" id="SSF109604">
    <property type="entry name" value="HD-domain/PDEase-like"/>
    <property type="match status" value="1"/>
</dbReference>
<accession>A0A128F6U2</accession>
<dbReference type="Proteomes" id="UP000071641">
    <property type="component" value="Unassembled WGS sequence"/>
</dbReference>
<dbReference type="OrthoDB" id="9802385at2"/>
<proteinExistence type="predicted"/>